<keyword evidence="7" id="KW-0479">Metal-binding</keyword>
<keyword evidence="6" id="KW-0645">Protease</keyword>
<protein>
    <submittedName>
        <fullName evidence="10">Aminopeptidase</fullName>
    </submittedName>
</protein>
<organism evidence="10 11">
    <name type="scientific">Fusibacter bizertensis</name>
    <dbReference type="NCBI Taxonomy" id="1488331"/>
    <lineage>
        <taxon>Bacteria</taxon>
        <taxon>Bacillati</taxon>
        <taxon>Bacillota</taxon>
        <taxon>Clostridia</taxon>
        <taxon>Eubacteriales</taxon>
        <taxon>Eubacteriales Family XII. Incertae Sedis</taxon>
        <taxon>Fusibacter</taxon>
    </lineage>
</organism>
<comment type="cofactor">
    <cofactor evidence="3">
        <name>Zn(2+)</name>
        <dbReference type="ChEBI" id="CHEBI:29105"/>
    </cofactor>
</comment>
<comment type="cofactor">
    <cofactor evidence="1">
        <name>Co(2+)</name>
        <dbReference type="ChEBI" id="CHEBI:48828"/>
    </cofactor>
</comment>
<evidence type="ECO:0000256" key="7">
    <source>
        <dbReference type="ARBA" id="ARBA00022723"/>
    </source>
</evidence>
<evidence type="ECO:0000256" key="5">
    <source>
        <dbReference type="ARBA" id="ARBA00022438"/>
    </source>
</evidence>
<evidence type="ECO:0000256" key="1">
    <source>
        <dbReference type="ARBA" id="ARBA00001941"/>
    </source>
</evidence>
<sequence length="410" mass="45672">MSKYTNELEKYAELVVKVGINVKPNEGLILGTNESGLPLAREIMKKAYAAGAKHVEFMMNDDAMTLARYDNAKDYVFSTYPAWKVDLMVKLYEDNYHHLFIIAPDPELLKAVPGEKVALDQKTASAAMSPATKFRMTGQTKWCIAAVPSVAWAKSVYPEMSDDDAVDALWQKIFDATRVSTEDPVTAWQQHDLNLKKYKNFLNEKNYDKLVFKAPGTDLEICLADEHYWMGGSKESWAGDAFVANIPTEEVFTTPHKFKVNGTVKSTKPLSHNGKIVDGFGFTFKDGKVVDYYAEKGKEVLDAMLSNDEGAKYLGEVALVQNDSPISNTGILFNNTLFDENASIHLALGRAYAYAMRDGSNLTQEELEARGANFSLIHVDFMIGGPEMEVVAHSKDGSTETLFKKGNWTF</sequence>
<evidence type="ECO:0000256" key="8">
    <source>
        <dbReference type="ARBA" id="ARBA00022801"/>
    </source>
</evidence>
<dbReference type="EMBL" id="JARYZI010000003">
    <property type="protein sequence ID" value="MDH8677788.1"/>
    <property type="molecule type" value="Genomic_DNA"/>
</dbReference>
<comment type="similarity">
    <text evidence="4">Belongs to the peptidase M29 family.</text>
</comment>
<dbReference type="InterPro" id="IPR035097">
    <property type="entry name" value="M29_N-terminal"/>
</dbReference>
<evidence type="ECO:0000256" key="4">
    <source>
        <dbReference type="ARBA" id="ARBA00008236"/>
    </source>
</evidence>
<dbReference type="GO" id="GO:0004177">
    <property type="term" value="F:aminopeptidase activity"/>
    <property type="evidence" value="ECO:0007669"/>
    <property type="project" value="UniProtKB-KW"/>
</dbReference>
<evidence type="ECO:0000256" key="6">
    <source>
        <dbReference type="ARBA" id="ARBA00022670"/>
    </source>
</evidence>
<dbReference type="Proteomes" id="UP001158045">
    <property type="component" value="Unassembled WGS sequence"/>
</dbReference>
<evidence type="ECO:0000313" key="11">
    <source>
        <dbReference type="Proteomes" id="UP001158045"/>
    </source>
</evidence>
<evidence type="ECO:0000256" key="3">
    <source>
        <dbReference type="ARBA" id="ARBA00001947"/>
    </source>
</evidence>
<reference evidence="10 11" key="1">
    <citation type="submission" date="2023-04" db="EMBL/GenBank/DDBJ databases">
        <title>Fusibacter bizertensis strain WBS, isolated from littoral bottom sediments of the Arctic seas - biochemical and genomic analysis.</title>
        <authorList>
            <person name="Brioukhanov A.L."/>
        </authorList>
    </citation>
    <scope>NUCLEOTIDE SEQUENCE [LARGE SCALE GENOMIC DNA]</scope>
    <source>
        <strain evidence="10 11">WBS</strain>
    </source>
</reference>
<comment type="cofactor">
    <cofactor evidence="2">
        <name>Mg(2+)</name>
        <dbReference type="ChEBI" id="CHEBI:18420"/>
    </cofactor>
</comment>
<keyword evidence="8" id="KW-0378">Hydrolase</keyword>
<keyword evidence="11" id="KW-1185">Reference proteome</keyword>
<dbReference type="InterPro" id="IPR000787">
    <property type="entry name" value="Peptidase_M29"/>
</dbReference>
<comment type="caution">
    <text evidence="10">The sequence shown here is derived from an EMBL/GenBank/DDBJ whole genome shotgun (WGS) entry which is preliminary data.</text>
</comment>
<keyword evidence="5 10" id="KW-0031">Aminopeptidase</keyword>
<proteinExistence type="inferred from homology"/>
<dbReference type="PANTHER" id="PTHR34448:SF3">
    <property type="entry name" value="AMINOPEPTIDASE AMPS"/>
    <property type="match status" value="1"/>
</dbReference>
<dbReference type="Pfam" id="PF02073">
    <property type="entry name" value="Peptidase_M29"/>
    <property type="match status" value="1"/>
</dbReference>
<dbReference type="PANTHER" id="PTHR34448">
    <property type="entry name" value="AMINOPEPTIDASE"/>
    <property type="match status" value="1"/>
</dbReference>
<dbReference type="PRINTS" id="PR00919">
    <property type="entry name" value="THERMOPTASE"/>
</dbReference>
<accession>A0ABT6NBI7</accession>
<dbReference type="Gene3D" id="3.40.1830.10">
    <property type="entry name" value="Thermophilic metalloprotease (M29)"/>
    <property type="match status" value="1"/>
</dbReference>
<keyword evidence="9" id="KW-0482">Metalloprotease</keyword>
<dbReference type="SUPFAM" id="SSF144052">
    <property type="entry name" value="Thermophilic metalloprotease-like"/>
    <property type="match status" value="1"/>
</dbReference>
<evidence type="ECO:0000313" key="10">
    <source>
        <dbReference type="EMBL" id="MDH8677788.1"/>
    </source>
</evidence>
<dbReference type="RefSeq" id="WP_281093609.1">
    <property type="nucleotide sequence ID" value="NZ_JARYZI010000003.1"/>
</dbReference>
<name>A0ABT6NBI7_9FIRM</name>
<dbReference type="InterPro" id="IPR052170">
    <property type="entry name" value="M29_Exopeptidase"/>
</dbReference>
<evidence type="ECO:0000256" key="9">
    <source>
        <dbReference type="ARBA" id="ARBA00023049"/>
    </source>
</evidence>
<gene>
    <name evidence="10" type="ORF">QE109_06495</name>
</gene>
<evidence type="ECO:0000256" key="2">
    <source>
        <dbReference type="ARBA" id="ARBA00001946"/>
    </source>
</evidence>